<evidence type="ECO:0000256" key="1">
    <source>
        <dbReference type="SAM" id="MobiDB-lite"/>
    </source>
</evidence>
<sequence>MSTRQDHSEYDSSGSPEYPDPWETPINRGVPHSLRYGLISLPKLCFFACSSVPLADLSIKVPLADTPLVCLLHRCASLLQATRWSMTTQG</sequence>
<reference evidence="2" key="1">
    <citation type="submission" date="2023-07" db="EMBL/GenBank/DDBJ databases">
        <title>draft genome sequence of fig (Ficus carica).</title>
        <authorList>
            <person name="Takahashi T."/>
            <person name="Nishimura K."/>
        </authorList>
    </citation>
    <scope>NUCLEOTIDE SEQUENCE</scope>
</reference>
<protein>
    <submittedName>
        <fullName evidence="2">Uncharacterized protein</fullName>
    </submittedName>
</protein>
<evidence type="ECO:0000313" key="3">
    <source>
        <dbReference type="Proteomes" id="UP001187192"/>
    </source>
</evidence>
<organism evidence="2 3">
    <name type="scientific">Ficus carica</name>
    <name type="common">Common fig</name>
    <dbReference type="NCBI Taxonomy" id="3494"/>
    <lineage>
        <taxon>Eukaryota</taxon>
        <taxon>Viridiplantae</taxon>
        <taxon>Streptophyta</taxon>
        <taxon>Embryophyta</taxon>
        <taxon>Tracheophyta</taxon>
        <taxon>Spermatophyta</taxon>
        <taxon>Magnoliopsida</taxon>
        <taxon>eudicotyledons</taxon>
        <taxon>Gunneridae</taxon>
        <taxon>Pentapetalae</taxon>
        <taxon>rosids</taxon>
        <taxon>fabids</taxon>
        <taxon>Rosales</taxon>
        <taxon>Moraceae</taxon>
        <taxon>Ficeae</taxon>
        <taxon>Ficus</taxon>
    </lineage>
</organism>
<evidence type="ECO:0000313" key="2">
    <source>
        <dbReference type="EMBL" id="GMN60130.1"/>
    </source>
</evidence>
<gene>
    <name evidence="2" type="ORF">TIFTF001_029234</name>
</gene>
<keyword evidence="3" id="KW-1185">Reference proteome</keyword>
<comment type="caution">
    <text evidence="2">The sequence shown here is derived from an EMBL/GenBank/DDBJ whole genome shotgun (WGS) entry which is preliminary data.</text>
</comment>
<proteinExistence type="predicted"/>
<feature type="compositionally biased region" description="Basic and acidic residues" evidence="1">
    <location>
        <begin position="1"/>
        <end position="10"/>
    </location>
</feature>
<name>A0AA88DRZ7_FICCA</name>
<dbReference type="EMBL" id="BTGU01000095">
    <property type="protein sequence ID" value="GMN60130.1"/>
    <property type="molecule type" value="Genomic_DNA"/>
</dbReference>
<accession>A0AA88DRZ7</accession>
<feature type="region of interest" description="Disordered" evidence="1">
    <location>
        <begin position="1"/>
        <end position="24"/>
    </location>
</feature>
<dbReference type="AlphaFoldDB" id="A0AA88DRZ7"/>
<dbReference type="Proteomes" id="UP001187192">
    <property type="component" value="Unassembled WGS sequence"/>
</dbReference>